<feature type="region of interest" description="Disordered" evidence="6">
    <location>
        <begin position="182"/>
        <end position="210"/>
    </location>
</feature>
<evidence type="ECO:0000256" key="3">
    <source>
        <dbReference type="ARBA" id="ARBA00022525"/>
    </source>
</evidence>
<organism evidence="8 9">
    <name type="scientific">Nesidiocoris tenuis</name>
    <dbReference type="NCBI Taxonomy" id="355587"/>
    <lineage>
        <taxon>Eukaryota</taxon>
        <taxon>Metazoa</taxon>
        <taxon>Ecdysozoa</taxon>
        <taxon>Arthropoda</taxon>
        <taxon>Hexapoda</taxon>
        <taxon>Insecta</taxon>
        <taxon>Pterygota</taxon>
        <taxon>Neoptera</taxon>
        <taxon>Paraneoptera</taxon>
        <taxon>Hemiptera</taxon>
        <taxon>Heteroptera</taxon>
        <taxon>Panheteroptera</taxon>
        <taxon>Cimicomorpha</taxon>
        <taxon>Miridae</taxon>
        <taxon>Dicyphina</taxon>
        <taxon>Nesidiocoris</taxon>
    </lineage>
</organism>
<name>A0A6H5H2B0_9HEMI</name>
<proteinExistence type="inferred from homology"/>
<keyword evidence="3" id="KW-0964">Secreted</keyword>
<reference evidence="8 9" key="1">
    <citation type="submission" date="2020-02" db="EMBL/GenBank/DDBJ databases">
        <authorList>
            <person name="Ferguson B K."/>
        </authorList>
    </citation>
    <scope>NUCLEOTIDE SEQUENCE [LARGE SCALE GENOMIC DNA]</scope>
</reference>
<comment type="similarity">
    <text evidence="2">Belongs to the pleiotrophin family.</text>
</comment>
<dbReference type="InterPro" id="IPR020090">
    <property type="entry name" value="PTN/MK_C_dom"/>
</dbReference>
<dbReference type="PANTHER" id="PTHR21050">
    <property type="entry name" value="MIDKINE AND PLEIOTROPHIN 1, ISOFORM A-RELATED"/>
    <property type="match status" value="1"/>
</dbReference>
<dbReference type="OrthoDB" id="8818336at2759"/>
<keyword evidence="4" id="KW-0732">Signal</keyword>
<dbReference type="Pfam" id="PF01091">
    <property type="entry name" value="PTN_MK_C"/>
    <property type="match status" value="1"/>
</dbReference>
<dbReference type="GO" id="GO:0048332">
    <property type="term" value="P:mesoderm morphogenesis"/>
    <property type="evidence" value="ECO:0007669"/>
    <property type="project" value="TreeGrafter"/>
</dbReference>
<feature type="compositionally biased region" description="Polar residues" evidence="6">
    <location>
        <begin position="182"/>
        <end position="200"/>
    </location>
</feature>
<evidence type="ECO:0000256" key="1">
    <source>
        <dbReference type="ARBA" id="ARBA00004613"/>
    </source>
</evidence>
<sequence length="273" mass="31003">MGYEQYILSPTPYLPKTAHPLGDNRSPLLPAKCYVEGRCGDKGDMALPIVNIDPCRYVKGPWSDCDTKTNTRSRMLTLKKKDGTVSANCEPTKTIQKKCKKACRYEKGAWSACSAQNEMVRTDTLKEKSDPSCEQKRVTTKKCKNNKTNRPNKAQKSSNDKFGHTCNKKMENPLKLHLLQGSRNNRNSISEGTIQFTRPRSTGEIRERGAASTRRCAADYFFRRRSAMHPHERARQFLAKPGVLVQRPLNPRRPRWTQRPQHAGSSPLEAARQ</sequence>
<dbReference type="GO" id="GO:0008201">
    <property type="term" value="F:heparin binding"/>
    <property type="evidence" value="ECO:0007669"/>
    <property type="project" value="TreeGrafter"/>
</dbReference>
<evidence type="ECO:0000256" key="4">
    <source>
        <dbReference type="ARBA" id="ARBA00022729"/>
    </source>
</evidence>
<dbReference type="GO" id="GO:0005576">
    <property type="term" value="C:extracellular region"/>
    <property type="evidence" value="ECO:0007669"/>
    <property type="project" value="UniProtKB-SubCell"/>
</dbReference>
<feature type="region of interest" description="Disordered" evidence="6">
    <location>
        <begin position="127"/>
        <end position="167"/>
    </location>
</feature>
<keyword evidence="5" id="KW-1015">Disulfide bond</keyword>
<evidence type="ECO:0000256" key="6">
    <source>
        <dbReference type="SAM" id="MobiDB-lite"/>
    </source>
</evidence>
<dbReference type="InterPro" id="IPR038130">
    <property type="entry name" value="PTN/MK_C_dom_sf"/>
</dbReference>
<gene>
    <name evidence="8" type="ORF">NTEN_LOCUS14635</name>
</gene>
<dbReference type="EMBL" id="CADCXU010021821">
    <property type="protein sequence ID" value="CAB0009494.1"/>
    <property type="molecule type" value="Genomic_DNA"/>
</dbReference>
<dbReference type="PANTHER" id="PTHR21050:SF1">
    <property type="entry name" value="MIDKINE AND PLEIOTROPHIN 1, ISOFORM A-RELATED"/>
    <property type="match status" value="1"/>
</dbReference>
<dbReference type="FunFam" id="2.30.90.10:FF:000001">
    <property type="entry name" value="Pleiotrophin"/>
    <property type="match status" value="1"/>
</dbReference>
<dbReference type="Proteomes" id="UP000479000">
    <property type="component" value="Unassembled WGS sequence"/>
</dbReference>
<feature type="compositionally biased region" description="Basic residues" evidence="6">
    <location>
        <begin position="138"/>
        <end position="147"/>
    </location>
</feature>
<comment type="subcellular location">
    <subcellularLocation>
        <location evidence="1">Secreted</location>
    </subcellularLocation>
</comment>
<accession>A0A6H5H2B0</accession>
<evidence type="ECO:0000256" key="5">
    <source>
        <dbReference type="ARBA" id="ARBA00023157"/>
    </source>
</evidence>
<dbReference type="AlphaFoldDB" id="A0A6H5H2B0"/>
<evidence type="ECO:0000256" key="2">
    <source>
        <dbReference type="ARBA" id="ARBA00005403"/>
    </source>
</evidence>
<evidence type="ECO:0000259" key="7">
    <source>
        <dbReference type="Pfam" id="PF01091"/>
    </source>
</evidence>
<evidence type="ECO:0000313" key="9">
    <source>
        <dbReference type="Proteomes" id="UP000479000"/>
    </source>
</evidence>
<keyword evidence="9" id="KW-1185">Reference proteome</keyword>
<dbReference type="Gene3D" id="2.30.90.10">
    <property type="entry name" value="Heparin-binding Growth Factor, Midkine, Chain A- C-terminal Domain"/>
    <property type="match status" value="2"/>
</dbReference>
<feature type="domain" description="Pleiotrophin/Midkine C-terminal" evidence="7">
    <location>
        <begin position="100"/>
        <end position="156"/>
    </location>
</feature>
<dbReference type="GO" id="GO:0008083">
    <property type="term" value="F:growth factor activity"/>
    <property type="evidence" value="ECO:0007669"/>
    <property type="project" value="InterPro"/>
</dbReference>
<feature type="region of interest" description="Disordered" evidence="6">
    <location>
        <begin position="238"/>
        <end position="273"/>
    </location>
</feature>
<feature type="compositionally biased region" description="Basic and acidic residues" evidence="6">
    <location>
        <begin position="127"/>
        <end position="137"/>
    </location>
</feature>
<feature type="compositionally biased region" description="Basic and acidic residues" evidence="6">
    <location>
        <begin position="158"/>
        <end position="167"/>
    </location>
</feature>
<protein>
    <recommendedName>
        <fullName evidence="7">Pleiotrophin/Midkine C-terminal domain-containing protein</fullName>
    </recommendedName>
</protein>
<evidence type="ECO:0000313" key="8">
    <source>
        <dbReference type="EMBL" id="CAB0009494.1"/>
    </source>
</evidence>